<organism evidence="1">
    <name type="scientific">Iridovirus Liz-CrIV</name>
    <dbReference type="NCBI Taxonomy" id="2594309"/>
    <lineage>
        <taxon>Viruses</taxon>
        <taxon>Varidnaviria</taxon>
        <taxon>Bamfordvirae</taxon>
        <taxon>Nucleocytoviricota</taxon>
        <taxon>Megaviricetes</taxon>
        <taxon>Pimascovirales</taxon>
        <taxon>Pimascovirales incertae sedis</taxon>
        <taxon>Iridoviridae</taxon>
    </lineage>
</organism>
<accession>A0A5B8RIB5</accession>
<proteinExistence type="predicted"/>
<sequence>MLGSGLSMTGSVLSVNASTAVPPATSSSLGTVQLAGSLTGSAIAPSLATNSVGSSQISPGAVGATQLGANVVGNGQLAPLSGPSELIGSNSSSPAASNITLGTGLMASNSIGSAQIIAGSVGATQLGANVVGTGQLAPLSANSELLGSNSSSPAATNITLGSGLSMTGSVLSVNASTAVPAATSSSLGTIQLAGALTGSATAPTLATGSVGATQIVAGSVGATQLGANVVGNGQLAPLSAPSELIGSNSASPNATNISLGSGFSVANNQTVRASYYLRYQTVSAAWAPSFAFTGLNASTDVLMGSGWWPQNIGNSTSVTMYSFCGSQASTVINTFDSNVPSVLAGGSNTGPTFNATNNFTTCTLEIEYKNLSGSTVSLVVQFARDIN</sequence>
<dbReference type="Pfam" id="PF19264">
    <property type="entry name" value="DUF5907"/>
    <property type="match status" value="5"/>
</dbReference>
<dbReference type="EMBL" id="MN081869">
    <property type="protein sequence ID" value="QEA08291.1"/>
    <property type="molecule type" value="Genomic_DNA"/>
</dbReference>
<name>A0A5B8RIB5_9VIRU</name>
<reference evidence="1" key="1">
    <citation type="journal article" date="2019" name="Viruses">
        <title>Detection and Characterization of Invertebrate Iridoviruses Found in Reptiles and Prey Insects in Europe over the Past Two Decades.</title>
        <authorList>
            <person name="Papp T."/>
            <person name="Marschang R.E."/>
        </authorList>
    </citation>
    <scope>NUCLEOTIDE SEQUENCE</scope>
    <source>
        <strain evidence="1">Liz-CrIV</strain>
    </source>
</reference>
<dbReference type="InterPro" id="IPR045571">
    <property type="entry name" value="DUF5907"/>
</dbReference>
<evidence type="ECO:0000313" key="1">
    <source>
        <dbReference type="EMBL" id="QEA08291.1"/>
    </source>
</evidence>
<protein>
    <submittedName>
        <fullName evidence="1">Uncharacterized protein</fullName>
    </submittedName>
</protein>